<dbReference type="AlphaFoldDB" id="A0A0A8YHH4"/>
<feature type="compositionally biased region" description="Polar residues" evidence="1">
    <location>
        <begin position="1"/>
        <end position="11"/>
    </location>
</feature>
<evidence type="ECO:0000256" key="1">
    <source>
        <dbReference type="SAM" id="MobiDB-lite"/>
    </source>
</evidence>
<name>A0A0A8YHH4_ARUDO</name>
<organism evidence="2">
    <name type="scientific">Arundo donax</name>
    <name type="common">Giant reed</name>
    <name type="synonym">Donax arundinaceus</name>
    <dbReference type="NCBI Taxonomy" id="35708"/>
    <lineage>
        <taxon>Eukaryota</taxon>
        <taxon>Viridiplantae</taxon>
        <taxon>Streptophyta</taxon>
        <taxon>Embryophyta</taxon>
        <taxon>Tracheophyta</taxon>
        <taxon>Spermatophyta</taxon>
        <taxon>Magnoliopsida</taxon>
        <taxon>Liliopsida</taxon>
        <taxon>Poales</taxon>
        <taxon>Poaceae</taxon>
        <taxon>PACMAD clade</taxon>
        <taxon>Arundinoideae</taxon>
        <taxon>Arundineae</taxon>
        <taxon>Arundo</taxon>
    </lineage>
</organism>
<evidence type="ECO:0000313" key="2">
    <source>
        <dbReference type="EMBL" id="JAD25949.1"/>
    </source>
</evidence>
<proteinExistence type="predicted"/>
<protein>
    <submittedName>
        <fullName evidence="2">Uncharacterized protein</fullName>
    </submittedName>
</protein>
<reference evidence="2" key="2">
    <citation type="journal article" date="2015" name="Data Brief">
        <title>Shoot transcriptome of the giant reed, Arundo donax.</title>
        <authorList>
            <person name="Barrero R.A."/>
            <person name="Guerrero F.D."/>
            <person name="Moolhuijzen P."/>
            <person name="Goolsby J.A."/>
            <person name="Tidwell J."/>
            <person name="Bellgard S.E."/>
            <person name="Bellgard M.I."/>
        </authorList>
    </citation>
    <scope>NUCLEOTIDE SEQUENCE</scope>
    <source>
        <tissue evidence="2">Shoot tissue taken approximately 20 cm above the soil surface</tissue>
    </source>
</reference>
<feature type="region of interest" description="Disordered" evidence="1">
    <location>
        <begin position="1"/>
        <end position="28"/>
    </location>
</feature>
<accession>A0A0A8YHH4</accession>
<dbReference type="EMBL" id="GBRH01271946">
    <property type="protein sequence ID" value="JAD25949.1"/>
    <property type="molecule type" value="Transcribed_RNA"/>
</dbReference>
<sequence length="42" mass="4145">MHQPPSVSSRSAHGARLLGGTTNGRVPVSVAVIGGSASSTEK</sequence>
<reference evidence="2" key="1">
    <citation type="submission" date="2014-09" db="EMBL/GenBank/DDBJ databases">
        <authorList>
            <person name="Magalhaes I.L.F."/>
            <person name="Oliveira U."/>
            <person name="Santos F.R."/>
            <person name="Vidigal T.H.D.A."/>
            <person name="Brescovit A.D."/>
            <person name="Santos A.J."/>
        </authorList>
    </citation>
    <scope>NUCLEOTIDE SEQUENCE</scope>
    <source>
        <tissue evidence="2">Shoot tissue taken approximately 20 cm above the soil surface</tissue>
    </source>
</reference>